<dbReference type="GO" id="GO:0046872">
    <property type="term" value="F:metal ion binding"/>
    <property type="evidence" value="ECO:0007669"/>
    <property type="project" value="UniProtKB-KW"/>
</dbReference>
<comment type="caution">
    <text evidence="5">The sequence shown here is derived from an EMBL/GenBank/DDBJ whole genome shotgun (WGS) entry which is preliminary data.</text>
</comment>
<keyword evidence="6" id="KW-1185">Reference proteome</keyword>
<dbReference type="OrthoDB" id="445007at2759"/>
<organism evidence="5 6">
    <name type="scientific">Neolecta irregularis (strain DAH-3)</name>
    <dbReference type="NCBI Taxonomy" id="1198029"/>
    <lineage>
        <taxon>Eukaryota</taxon>
        <taxon>Fungi</taxon>
        <taxon>Dikarya</taxon>
        <taxon>Ascomycota</taxon>
        <taxon>Taphrinomycotina</taxon>
        <taxon>Neolectales</taxon>
        <taxon>Neolectaceae</taxon>
        <taxon>Neolecta</taxon>
    </lineage>
</organism>
<keyword evidence="4" id="KW-0408">Iron</keyword>
<evidence type="ECO:0000313" key="5">
    <source>
        <dbReference type="EMBL" id="OLL23846.1"/>
    </source>
</evidence>
<evidence type="ECO:0000256" key="3">
    <source>
        <dbReference type="ARBA" id="ARBA00022723"/>
    </source>
</evidence>
<dbReference type="STRING" id="1198029.A0A1U7LMF4"/>
<proteinExistence type="inferred from homology"/>
<dbReference type="InterPro" id="IPR008775">
    <property type="entry name" value="Phytyl_CoA_dOase-like"/>
</dbReference>
<dbReference type="PANTHER" id="PTHR20883">
    <property type="entry name" value="PHYTANOYL-COA DIOXYGENASE DOMAIN CONTAINING 1"/>
    <property type="match status" value="1"/>
</dbReference>
<keyword evidence="3" id="KW-0479">Metal-binding</keyword>
<dbReference type="PANTHER" id="PTHR20883:SF15">
    <property type="entry name" value="PHYTANOYL-COA DIOXYGENASE DOMAIN-CONTAINING PROTEIN 1"/>
    <property type="match status" value="1"/>
</dbReference>
<evidence type="ECO:0000256" key="4">
    <source>
        <dbReference type="ARBA" id="ARBA00023004"/>
    </source>
</evidence>
<dbReference type="Gene3D" id="2.60.120.620">
    <property type="entry name" value="q2cbj1_9rhob like domain"/>
    <property type="match status" value="1"/>
</dbReference>
<dbReference type="GO" id="GO:0051213">
    <property type="term" value="F:dioxygenase activity"/>
    <property type="evidence" value="ECO:0007669"/>
    <property type="project" value="UniProtKB-KW"/>
</dbReference>
<dbReference type="SUPFAM" id="SSF51197">
    <property type="entry name" value="Clavaminate synthase-like"/>
    <property type="match status" value="1"/>
</dbReference>
<evidence type="ECO:0000313" key="6">
    <source>
        <dbReference type="Proteomes" id="UP000186594"/>
    </source>
</evidence>
<dbReference type="AlphaFoldDB" id="A0A1U7LMF4"/>
<dbReference type="Proteomes" id="UP000186594">
    <property type="component" value="Unassembled WGS sequence"/>
</dbReference>
<accession>A0A1U7LMF4</accession>
<comment type="similarity">
    <text evidence="2">Belongs to the PhyH family.</text>
</comment>
<sequence>AQFERDGYLIIPDFLGPKIVSLLYGRVEQLLDGFSLNSHPMTRFSTDDSRHIGDDAKLNLSGDKIHYFLEEDAVDSNGNLVKPTKQAVNKIGHALHELDPIFREVSINDSTRNIAKGLGFKDPRMLQSMIICKQPEIGGAVPAHQDSSFLYTDPPSAIGLWFALEDCTKKNGCLSFVPGSHKTTPITKRFVRQPDGLKGTAFIPIAEAKMEPKPEDFVMGECSAGTLILIHGNILHKSGRNTSTKSRYAYTFHMIEGEAKYDHRNWLQTPGKPFTKLYV</sequence>
<feature type="non-terminal residue" evidence="5">
    <location>
        <position position="1"/>
    </location>
</feature>
<protein>
    <submittedName>
        <fullName evidence="5">Phytanoyl-CoA dioxygenase domain-containing protein 1</fullName>
    </submittedName>
</protein>
<evidence type="ECO:0000256" key="1">
    <source>
        <dbReference type="ARBA" id="ARBA00001962"/>
    </source>
</evidence>
<evidence type="ECO:0000256" key="2">
    <source>
        <dbReference type="ARBA" id="ARBA00005830"/>
    </source>
</evidence>
<dbReference type="Pfam" id="PF05721">
    <property type="entry name" value="PhyH"/>
    <property type="match status" value="1"/>
</dbReference>
<keyword evidence="5" id="KW-0560">Oxidoreductase</keyword>
<comment type="cofactor">
    <cofactor evidence="1">
        <name>Fe cation</name>
        <dbReference type="ChEBI" id="CHEBI:24875"/>
    </cofactor>
</comment>
<gene>
    <name evidence="5" type="ORF">NEOLI_004415</name>
</gene>
<dbReference type="EMBL" id="LXFE01001163">
    <property type="protein sequence ID" value="OLL23846.1"/>
    <property type="molecule type" value="Genomic_DNA"/>
</dbReference>
<name>A0A1U7LMF4_NEOID</name>
<dbReference type="OMA" id="KYSEDNW"/>
<keyword evidence="5" id="KW-0223">Dioxygenase</keyword>
<reference evidence="5 6" key="1">
    <citation type="submission" date="2016-04" db="EMBL/GenBank/DDBJ databases">
        <title>Evolutionary innovation and constraint leading to complex multicellularity in the Ascomycota.</title>
        <authorList>
            <person name="Cisse O."/>
            <person name="Nguyen A."/>
            <person name="Hewitt D.A."/>
            <person name="Jedd G."/>
            <person name="Stajich J.E."/>
        </authorList>
    </citation>
    <scope>NUCLEOTIDE SEQUENCE [LARGE SCALE GENOMIC DNA]</scope>
    <source>
        <strain evidence="5 6">DAH-3</strain>
    </source>
</reference>